<evidence type="ECO:0000313" key="10">
    <source>
        <dbReference type="EMBL" id="WTY95022.1"/>
    </source>
</evidence>
<keyword evidence="7" id="KW-1133">Transmembrane helix</keyword>
<keyword evidence="7" id="KW-0812">Transmembrane</keyword>
<name>A0AAU3GP76_9ACTN</name>
<feature type="transmembrane region" description="Helical" evidence="7">
    <location>
        <begin position="395"/>
        <end position="416"/>
    </location>
</feature>
<keyword evidence="8" id="KW-0732">Signal</keyword>
<dbReference type="GO" id="GO:0006508">
    <property type="term" value="P:proteolysis"/>
    <property type="evidence" value="ECO:0007669"/>
    <property type="project" value="UniProtKB-KW"/>
</dbReference>
<dbReference type="InterPro" id="IPR051048">
    <property type="entry name" value="Peptidase_S8/S53_subtilisin"/>
</dbReference>
<dbReference type="SUPFAM" id="SSF52743">
    <property type="entry name" value="Subtilisin-like"/>
    <property type="match status" value="1"/>
</dbReference>
<reference evidence="10" key="1">
    <citation type="submission" date="2022-10" db="EMBL/GenBank/DDBJ databases">
        <title>The complete genomes of actinobacterial strains from the NBC collection.</title>
        <authorList>
            <person name="Joergensen T.S."/>
            <person name="Alvarez Arevalo M."/>
            <person name="Sterndorff E.B."/>
            <person name="Faurdal D."/>
            <person name="Vuksanovic O."/>
            <person name="Mourched A.-S."/>
            <person name="Charusanti P."/>
            <person name="Shaw S."/>
            <person name="Blin K."/>
            <person name="Weber T."/>
        </authorList>
    </citation>
    <scope>NUCLEOTIDE SEQUENCE</scope>
    <source>
        <strain evidence="10">NBC_01401</strain>
    </source>
</reference>
<keyword evidence="7" id="KW-0472">Membrane</keyword>
<evidence type="ECO:0000256" key="3">
    <source>
        <dbReference type="ARBA" id="ARBA00022801"/>
    </source>
</evidence>
<proteinExistence type="inferred from homology"/>
<evidence type="ECO:0000256" key="5">
    <source>
        <dbReference type="PROSITE-ProRule" id="PRU01240"/>
    </source>
</evidence>
<dbReference type="PROSITE" id="PS51892">
    <property type="entry name" value="SUBTILASE"/>
    <property type="match status" value="1"/>
</dbReference>
<dbReference type="PANTHER" id="PTHR43399">
    <property type="entry name" value="SUBTILISIN-RELATED"/>
    <property type="match status" value="1"/>
</dbReference>
<comment type="similarity">
    <text evidence="1 5">Belongs to the peptidase S8 family.</text>
</comment>
<dbReference type="PANTHER" id="PTHR43399:SF4">
    <property type="entry name" value="CELL WALL-ASSOCIATED PROTEASE"/>
    <property type="match status" value="1"/>
</dbReference>
<feature type="compositionally biased region" description="Low complexity" evidence="6">
    <location>
        <begin position="351"/>
        <end position="384"/>
    </location>
</feature>
<sequence length="422" mass="43805">MTAGMSHARKRHMPPKLRGRLLVLMAVAAAWSAGFAVLAPSAVAADAQAKQWYLGAMQAEEMWKVTTGEGIKVAVIDTGVNSSTPSLEGQVLKGLDATGADGDEFDDYDGHGTTMAELIAGTGKEGGLRGLAPGVKIIPLRISDTDFQNEHSVNAHDAPDAIRAAADSDAKIISMSFAGDYASREEGEAVEYAQEKGKIFFAGVGNNAKKSNKDQYPAAYPQVAGVSSADRDGKVAEYSQNGRIVDIAAPGNDIPYWCDETFQAYCDGDGGTSAATAIASASAALVWSLHPEWTANQVLNVLFDTASRDWDKGTLSKYLGHGLIRPSMNILKGKGTPGDPDISPLTHEKTTGSTASPAASAPASASAEPAQSATSDDAALAGAGSDEEQGRNTQLVLILGGVAAVLIIGAAAFALARRRRTI</sequence>
<feature type="active site" description="Charge relay system" evidence="5">
    <location>
        <position position="77"/>
    </location>
</feature>
<feature type="signal peptide" evidence="8">
    <location>
        <begin position="1"/>
        <end position="44"/>
    </location>
</feature>
<evidence type="ECO:0000256" key="4">
    <source>
        <dbReference type="ARBA" id="ARBA00022825"/>
    </source>
</evidence>
<dbReference type="PRINTS" id="PR00723">
    <property type="entry name" value="SUBTILISIN"/>
</dbReference>
<dbReference type="GO" id="GO:0004252">
    <property type="term" value="F:serine-type endopeptidase activity"/>
    <property type="evidence" value="ECO:0007669"/>
    <property type="project" value="UniProtKB-UniRule"/>
</dbReference>
<evidence type="ECO:0000256" key="6">
    <source>
        <dbReference type="SAM" id="MobiDB-lite"/>
    </source>
</evidence>
<dbReference type="Pfam" id="PF00082">
    <property type="entry name" value="Peptidase_S8"/>
    <property type="match status" value="1"/>
</dbReference>
<keyword evidence="3 5" id="KW-0378">Hydrolase</keyword>
<feature type="domain" description="Peptidase S8/S53" evidence="9">
    <location>
        <begin position="68"/>
        <end position="322"/>
    </location>
</feature>
<keyword evidence="2 5" id="KW-0645">Protease</keyword>
<dbReference type="InterPro" id="IPR000209">
    <property type="entry name" value="Peptidase_S8/S53_dom"/>
</dbReference>
<evidence type="ECO:0000256" key="8">
    <source>
        <dbReference type="SAM" id="SignalP"/>
    </source>
</evidence>
<protein>
    <submittedName>
        <fullName evidence="10">S8 family serine peptidase</fullName>
    </submittedName>
</protein>
<feature type="active site" description="Charge relay system" evidence="5">
    <location>
        <position position="273"/>
    </location>
</feature>
<organism evidence="10">
    <name type="scientific">Streptomyces sp. NBC_01401</name>
    <dbReference type="NCBI Taxonomy" id="2903854"/>
    <lineage>
        <taxon>Bacteria</taxon>
        <taxon>Bacillati</taxon>
        <taxon>Actinomycetota</taxon>
        <taxon>Actinomycetes</taxon>
        <taxon>Kitasatosporales</taxon>
        <taxon>Streptomycetaceae</taxon>
        <taxon>Streptomyces</taxon>
    </lineage>
</organism>
<evidence type="ECO:0000256" key="1">
    <source>
        <dbReference type="ARBA" id="ARBA00011073"/>
    </source>
</evidence>
<dbReference type="Gene3D" id="3.40.50.200">
    <property type="entry name" value="Peptidase S8/S53 domain"/>
    <property type="match status" value="1"/>
</dbReference>
<evidence type="ECO:0000256" key="2">
    <source>
        <dbReference type="ARBA" id="ARBA00022670"/>
    </source>
</evidence>
<evidence type="ECO:0000259" key="9">
    <source>
        <dbReference type="Pfam" id="PF00082"/>
    </source>
</evidence>
<feature type="active site" description="Charge relay system" evidence="5">
    <location>
        <position position="111"/>
    </location>
</feature>
<dbReference type="InterPro" id="IPR036852">
    <property type="entry name" value="Peptidase_S8/S53_dom_sf"/>
</dbReference>
<feature type="chain" id="PRO_5043435491" evidence="8">
    <location>
        <begin position="45"/>
        <end position="422"/>
    </location>
</feature>
<feature type="region of interest" description="Disordered" evidence="6">
    <location>
        <begin position="330"/>
        <end position="386"/>
    </location>
</feature>
<gene>
    <name evidence="10" type="ORF">OG626_09010</name>
</gene>
<dbReference type="AlphaFoldDB" id="A0AAU3GP76"/>
<evidence type="ECO:0000256" key="7">
    <source>
        <dbReference type="SAM" id="Phobius"/>
    </source>
</evidence>
<keyword evidence="4 5" id="KW-0720">Serine protease</keyword>
<dbReference type="InterPro" id="IPR015500">
    <property type="entry name" value="Peptidase_S8_subtilisin-rel"/>
</dbReference>
<dbReference type="EMBL" id="CP109535">
    <property type="protein sequence ID" value="WTY95022.1"/>
    <property type="molecule type" value="Genomic_DNA"/>
</dbReference>
<accession>A0AAU3GP76</accession>